<comment type="caution">
    <text evidence="2">The sequence shown here is derived from an EMBL/GenBank/DDBJ whole genome shotgun (WGS) entry which is preliminary data.</text>
</comment>
<keyword evidence="3" id="KW-1185">Reference proteome</keyword>
<dbReference type="InterPro" id="IPR051910">
    <property type="entry name" value="ComF/GntX_DNA_util-trans"/>
</dbReference>
<reference evidence="2 3" key="1">
    <citation type="submission" date="2020-07" db="EMBL/GenBank/DDBJ databases">
        <title>Genomic Encyclopedia of Type Strains, Phase III (KMG-III): the genomes of soil and plant-associated and newly described type strains.</title>
        <authorList>
            <person name="Whitman W."/>
        </authorList>
    </citation>
    <scope>NUCLEOTIDE SEQUENCE [LARGE SCALE GENOMIC DNA]</scope>
    <source>
        <strain evidence="2 3">DSM 11255</strain>
    </source>
</reference>
<gene>
    <name evidence="2" type="ORF">HDG70_001146</name>
</gene>
<name>A0ABX2RBD1_9THEO</name>
<dbReference type="SUPFAM" id="SSF53271">
    <property type="entry name" value="PRTase-like"/>
    <property type="match status" value="1"/>
</dbReference>
<proteinExistence type="inferred from homology"/>
<dbReference type="InterPro" id="IPR000836">
    <property type="entry name" value="PRTase_dom"/>
</dbReference>
<sequence>MFLDFFYPKPRVCPLCQKPMPQREFCKSCREFIEKTRFKCQICGRILPVEVMLCSDCRKNLFSFTRASGLLPYTGPVKKSMALFKYKNKRYVWEELYDLLAEHCRKNLGEEFDLIVPVPLYRKKLKERGYNQAEILAQNLARRLKLPLGRDILIKIEDTPAQVKLGYFERRKNLKGSFAVKERFTGREKILLVDDVFTTGATAQECTRTMLLAGADKIYVITMATAVKK</sequence>
<dbReference type="Proteomes" id="UP000604066">
    <property type="component" value="Unassembled WGS sequence"/>
</dbReference>
<protein>
    <submittedName>
        <fullName evidence="2">ComF family protein</fullName>
    </submittedName>
</protein>
<dbReference type="Gene3D" id="3.40.50.2020">
    <property type="match status" value="1"/>
</dbReference>
<dbReference type="PANTHER" id="PTHR47505:SF1">
    <property type="entry name" value="DNA UTILIZATION PROTEIN YHGH"/>
    <property type="match status" value="1"/>
</dbReference>
<accession>A0ABX2RBD1</accession>
<dbReference type="InterPro" id="IPR029057">
    <property type="entry name" value="PRTase-like"/>
</dbReference>
<dbReference type="EMBL" id="JACCBS010000002">
    <property type="protein sequence ID" value="NYE57431.1"/>
    <property type="molecule type" value="Genomic_DNA"/>
</dbReference>
<evidence type="ECO:0000313" key="3">
    <source>
        <dbReference type="Proteomes" id="UP000604066"/>
    </source>
</evidence>
<dbReference type="PANTHER" id="PTHR47505">
    <property type="entry name" value="DNA UTILIZATION PROTEIN YHGH"/>
    <property type="match status" value="1"/>
</dbReference>
<dbReference type="RefSeq" id="WP_051250305.1">
    <property type="nucleotide sequence ID" value="NZ_ATYG01000042.1"/>
</dbReference>
<evidence type="ECO:0000313" key="2">
    <source>
        <dbReference type="EMBL" id="NYE57431.1"/>
    </source>
</evidence>
<organism evidence="2 3">
    <name type="scientific">Carboxydothermus ferrireducens DSM 11255</name>
    <dbReference type="NCBI Taxonomy" id="1119529"/>
    <lineage>
        <taxon>Bacteria</taxon>
        <taxon>Bacillati</taxon>
        <taxon>Bacillota</taxon>
        <taxon>Clostridia</taxon>
        <taxon>Thermoanaerobacterales</taxon>
        <taxon>Thermoanaerobacteraceae</taxon>
        <taxon>Carboxydothermus</taxon>
    </lineage>
</organism>
<dbReference type="CDD" id="cd06223">
    <property type="entry name" value="PRTases_typeI"/>
    <property type="match status" value="1"/>
</dbReference>
<evidence type="ECO:0000256" key="1">
    <source>
        <dbReference type="ARBA" id="ARBA00008007"/>
    </source>
</evidence>
<comment type="similarity">
    <text evidence="1">Belongs to the ComF/GntX family.</text>
</comment>